<keyword evidence="3" id="KW-1185">Reference proteome</keyword>
<feature type="compositionally biased region" description="Basic and acidic residues" evidence="1">
    <location>
        <begin position="47"/>
        <end position="60"/>
    </location>
</feature>
<protein>
    <submittedName>
        <fullName evidence="2">Uncharacterized protein</fullName>
    </submittedName>
</protein>
<sequence length="117" mass="13179">MLPFKINNGVARSLFSSFTEALLFLPTPPLHFQKQPLTPTPSPKTVELNEGRDRLSGEKKSSHRFQWSREGANPTDAPPSWSGDVHSRLGEKQKQTLIRSDIPIIKCSTSFEGLWTF</sequence>
<dbReference type="AlphaFoldDB" id="A0AAV4XH23"/>
<dbReference type="EMBL" id="BPLR01000229">
    <property type="protein sequence ID" value="GIY93064.1"/>
    <property type="molecule type" value="Genomic_DNA"/>
</dbReference>
<comment type="caution">
    <text evidence="2">The sequence shown here is derived from an EMBL/GenBank/DDBJ whole genome shotgun (WGS) entry which is preliminary data.</text>
</comment>
<accession>A0AAV4XH23</accession>
<evidence type="ECO:0000256" key="1">
    <source>
        <dbReference type="SAM" id="MobiDB-lite"/>
    </source>
</evidence>
<proteinExistence type="predicted"/>
<gene>
    <name evidence="2" type="ORF">CEXT_314221</name>
</gene>
<evidence type="ECO:0000313" key="2">
    <source>
        <dbReference type="EMBL" id="GIY93064.1"/>
    </source>
</evidence>
<dbReference type="Proteomes" id="UP001054945">
    <property type="component" value="Unassembled WGS sequence"/>
</dbReference>
<evidence type="ECO:0000313" key="3">
    <source>
        <dbReference type="Proteomes" id="UP001054945"/>
    </source>
</evidence>
<organism evidence="2 3">
    <name type="scientific">Caerostris extrusa</name>
    <name type="common">Bark spider</name>
    <name type="synonym">Caerostris bankana</name>
    <dbReference type="NCBI Taxonomy" id="172846"/>
    <lineage>
        <taxon>Eukaryota</taxon>
        <taxon>Metazoa</taxon>
        <taxon>Ecdysozoa</taxon>
        <taxon>Arthropoda</taxon>
        <taxon>Chelicerata</taxon>
        <taxon>Arachnida</taxon>
        <taxon>Araneae</taxon>
        <taxon>Araneomorphae</taxon>
        <taxon>Entelegynae</taxon>
        <taxon>Araneoidea</taxon>
        <taxon>Araneidae</taxon>
        <taxon>Caerostris</taxon>
    </lineage>
</organism>
<reference evidence="2 3" key="1">
    <citation type="submission" date="2021-06" db="EMBL/GenBank/DDBJ databases">
        <title>Caerostris extrusa draft genome.</title>
        <authorList>
            <person name="Kono N."/>
            <person name="Arakawa K."/>
        </authorList>
    </citation>
    <scope>NUCLEOTIDE SEQUENCE [LARGE SCALE GENOMIC DNA]</scope>
</reference>
<name>A0AAV4XH23_CAEEX</name>
<feature type="region of interest" description="Disordered" evidence="1">
    <location>
        <begin position="33"/>
        <end position="88"/>
    </location>
</feature>